<keyword evidence="1" id="KW-0547">Nucleotide-binding</keyword>
<evidence type="ECO:0000256" key="1">
    <source>
        <dbReference type="ARBA" id="ARBA00022741"/>
    </source>
</evidence>
<dbReference type="GeneID" id="86194779"/>
<dbReference type="NCBIfam" id="TIGR02858">
    <property type="entry name" value="spore_III_AA"/>
    <property type="match status" value="1"/>
</dbReference>
<feature type="domain" description="AAA+ ATPase" evidence="3">
    <location>
        <begin position="148"/>
        <end position="285"/>
    </location>
</feature>
<dbReference type="InterPro" id="IPR003593">
    <property type="entry name" value="AAA+_ATPase"/>
</dbReference>
<protein>
    <submittedName>
        <fullName evidence="4">Stage III sporulation protein AA</fullName>
    </submittedName>
</protein>
<dbReference type="GO" id="GO:0005524">
    <property type="term" value="F:ATP binding"/>
    <property type="evidence" value="ECO:0007669"/>
    <property type="project" value="UniProtKB-KW"/>
</dbReference>
<keyword evidence="2" id="KW-0067">ATP-binding</keyword>
<evidence type="ECO:0000313" key="5">
    <source>
        <dbReference type="Proteomes" id="UP000287361"/>
    </source>
</evidence>
<proteinExistence type="predicted"/>
<dbReference type="Pfam" id="PF19568">
    <property type="entry name" value="Spore_III_AA"/>
    <property type="match status" value="1"/>
</dbReference>
<dbReference type="AlphaFoldDB" id="A0A401LF85"/>
<evidence type="ECO:0000313" key="4">
    <source>
        <dbReference type="EMBL" id="GCB30104.1"/>
    </source>
</evidence>
<dbReference type="SMART" id="SM00382">
    <property type="entry name" value="AAA"/>
    <property type="match status" value="1"/>
</dbReference>
<keyword evidence="5" id="KW-1185">Reference proteome</keyword>
<dbReference type="OrthoDB" id="9768243at2"/>
<reference evidence="4 5" key="1">
    <citation type="submission" date="2018-10" db="EMBL/GenBank/DDBJ databases">
        <title>Draft Genome Sequence of Anaerotignum sp. KCTC 15736.</title>
        <authorList>
            <person name="Choi S.H."/>
            <person name="Kim J.S."/>
            <person name="Kang S.W."/>
            <person name="Lee J.S."/>
            <person name="Park S.H."/>
        </authorList>
    </citation>
    <scope>NUCLEOTIDE SEQUENCE [LARGE SCALE GENOMIC DNA]</scope>
    <source>
        <strain evidence="4 5">KCTC 15736</strain>
    </source>
</reference>
<evidence type="ECO:0000256" key="2">
    <source>
        <dbReference type="ARBA" id="ARBA00022840"/>
    </source>
</evidence>
<dbReference type="PANTHER" id="PTHR20953">
    <property type="entry name" value="KINASE-RELATED"/>
    <property type="match status" value="1"/>
</dbReference>
<dbReference type="PANTHER" id="PTHR20953:SF3">
    <property type="entry name" value="P-LOOP CONTAINING NUCLEOSIDE TRIPHOSPHATE HYDROLASES SUPERFAMILY PROTEIN"/>
    <property type="match status" value="1"/>
</dbReference>
<dbReference type="Gene3D" id="3.40.50.300">
    <property type="entry name" value="P-loop containing nucleotide triphosphate hydrolases"/>
    <property type="match status" value="1"/>
</dbReference>
<dbReference type="EMBL" id="BHVZ01000010">
    <property type="protein sequence ID" value="GCB30104.1"/>
    <property type="molecule type" value="Genomic_DNA"/>
</dbReference>
<dbReference type="RefSeq" id="WP_016408100.1">
    <property type="nucleotide sequence ID" value="NZ_DAVZTY010000058.1"/>
</dbReference>
<dbReference type="InterPro" id="IPR045735">
    <property type="entry name" value="Spore_III_AA_AAA+_ATPase"/>
</dbReference>
<dbReference type="InterPro" id="IPR014217">
    <property type="entry name" value="Spore_III_AA"/>
</dbReference>
<sequence>MQTEAVWRALPRKIREVLAEKDLHDLQEIRLRSGQPLLLKRENRLFSLGKEGVFLPAADEKGMRISMADLRETVSLLSGYSLYAFEEELRQGYLTIEGGHRVGFCGKAVLENGEIRTLRQINALNIRIARERKGWGETLLPLLLEKNTLCHTLLVSPPGCGKTTLLRDLIRCLSERGKTVGVVDERGEIAPLRDGMPQMDVGPCTDILEGCPKAKGMTLLLRSMSPDIIAVDELGRREDVAAVEEVLNAGVKLIATAHGRDFADIETRPQLRALVRRKIFERYLFLSNRNGTGTIEGLCDREGKMIAEEEMTMKKEEEA</sequence>
<comment type="caution">
    <text evidence="4">The sequence shown here is derived from an EMBL/GenBank/DDBJ whole genome shotgun (WGS) entry which is preliminary data.</text>
</comment>
<organism evidence="4 5">
    <name type="scientific">Anaerotignum faecicola</name>
    <dbReference type="NCBI Taxonomy" id="2358141"/>
    <lineage>
        <taxon>Bacteria</taxon>
        <taxon>Bacillati</taxon>
        <taxon>Bacillota</taxon>
        <taxon>Clostridia</taxon>
        <taxon>Lachnospirales</taxon>
        <taxon>Anaerotignaceae</taxon>
        <taxon>Anaerotignum</taxon>
    </lineage>
</organism>
<dbReference type="SUPFAM" id="SSF52540">
    <property type="entry name" value="P-loop containing nucleoside triphosphate hydrolases"/>
    <property type="match status" value="1"/>
</dbReference>
<gene>
    <name evidence="4" type="ORF">KGMB03357_17650</name>
</gene>
<dbReference type="Proteomes" id="UP000287361">
    <property type="component" value="Unassembled WGS sequence"/>
</dbReference>
<dbReference type="InterPro" id="IPR027417">
    <property type="entry name" value="P-loop_NTPase"/>
</dbReference>
<evidence type="ECO:0000259" key="3">
    <source>
        <dbReference type="SMART" id="SM00382"/>
    </source>
</evidence>
<name>A0A401LF85_9FIRM</name>
<accession>A0A401LF85</accession>